<evidence type="ECO:0000313" key="1">
    <source>
        <dbReference type="EMBL" id="HIU99303.1"/>
    </source>
</evidence>
<proteinExistence type="predicted"/>
<organism evidence="1 2">
    <name type="scientific">Candidatus Limadaptatus stercoripullorum</name>
    <dbReference type="NCBI Taxonomy" id="2840846"/>
    <lineage>
        <taxon>Bacteria</taxon>
        <taxon>Bacillati</taxon>
        <taxon>Bacillota</taxon>
        <taxon>Clostridia</taxon>
        <taxon>Eubacteriales</taxon>
        <taxon>Candidatus Limadaptatus</taxon>
    </lineage>
</organism>
<name>A0A9D1SWM8_9FIRM</name>
<gene>
    <name evidence="1" type="ORF">IAC73_05630</name>
</gene>
<reference evidence="1" key="1">
    <citation type="submission" date="2020-10" db="EMBL/GenBank/DDBJ databases">
        <authorList>
            <person name="Gilroy R."/>
        </authorList>
    </citation>
    <scope>NUCLEOTIDE SEQUENCE</scope>
    <source>
        <strain evidence="1">10406</strain>
    </source>
</reference>
<comment type="caution">
    <text evidence="1">The sequence shown here is derived from an EMBL/GenBank/DDBJ whole genome shotgun (WGS) entry which is preliminary data.</text>
</comment>
<evidence type="ECO:0000313" key="2">
    <source>
        <dbReference type="Proteomes" id="UP000886857"/>
    </source>
</evidence>
<protein>
    <submittedName>
        <fullName evidence="1">Uncharacterized protein</fullName>
    </submittedName>
</protein>
<dbReference type="Proteomes" id="UP000886857">
    <property type="component" value="Unassembled WGS sequence"/>
</dbReference>
<accession>A0A9D1SWM8</accession>
<dbReference type="EMBL" id="DVOE01000085">
    <property type="protein sequence ID" value="HIU99303.1"/>
    <property type="molecule type" value="Genomic_DNA"/>
</dbReference>
<reference evidence="1" key="2">
    <citation type="journal article" date="2021" name="PeerJ">
        <title>Extensive microbial diversity within the chicken gut microbiome revealed by metagenomics and culture.</title>
        <authorList>
            <person name="Gilroy R."/>
            <person name="Ravi A."/>
            <person name="Getino M."/>
            <person name="Pursley I."/>
            <person name="Horton D.L."/>
            <person name="Alikhan N.F."/>
            <person name="Baker D."/>
            <person name="Gharbi K."/>
            <person name="Hall N."/>
            <person name="Watson M."/>
            <person name="Adriaenssens E.M."/>
            <person name="Foster-Nyarko E."/>
            <person name="Jarju S."/>
            <person name="Secka A."/>
            <person name="Antonio M."/>
            <person name="Oren A."/>
            <person name="Chaudhuri R.R."/>
            <person name="La Ragione R."/>
            <person name="Hildebrand F."/>
            <person name="Pallen M.J."/>
        </authorList>
    </citation>
    <scope>NUCLEOTIDE SEQUENCE</scope>
    <source>
        <strain evidence="1">10406</strain>
    </source>
</reference>
<dbReference type="AlphaFoldDB" id="A0A9D1SWM8"/>
<sequence>MVFDKDDIKILEMYYSLPFEKLRAALDAAFDEYGVTEEHREVWLGFKDFYGGLLDKNGQFGKKGREIMEKWKGCFGDPLKETSFSMSMID</sequence>